<proteinExistence type="predicted"/>
<evidence type="ECO:0000313" key="2">
    <source>
        <dbReference type="Proteomes" id="UP001317870"/>
    </source>
</evidence>
<gene>
    <name evidence="1" type="ORF">IFM12276_67110</name>
</gene>
<accession>A0ABN6UEY9</accession>
<evidence type="ECO:0000313" key="1">
    <source>
        <dbReference type="EMBL" id="BDU03683.1"/>
    </source>
</evidence>
<dbReference type="Gene3D" id="2.40.50.140">
    <property type="entry name" value="Nucleic acid-binding proteins"/>
    <property type="match status" value="1"/>
</dbReference>
<sequence>MRGEEGELITRGKIWRWNSKRATGIVESATGDHIWFGLDSLRGRDFDAISIGDNVEVEYEFAQQDTHTLRAVRIDWL</sequence>
<dbReference type="SUPFAM" id="SSF50249">
    <property type="entry name" value="Nucleic acid-binding proteins"/>
    <property type="match status" value="1"/>
</dbReference>
<reference evidence="1 2" key="1">
    <citation type="submission" date="2022-11" db="EMBL/GenBank/DDBJ databases">
        <title>Genome Sequencing of Nocardia sp. ON39_IFM12276 and assembly.</title>
        <authorList>
            <person name="Shimojima M."/>
            <person name="Toyokawa M."/>
            <person name="Uesaka K."/>
        </authorList>
    </citation>
    <scope>NUCLEOTIDE SEQUENCE [LARGE SCALE GENOMIC DNA]</scope>
    <source>
        <strain evidence="1 2">IFM 12276</strain>
    </source>
</reference>
<protein>
    <recommendedName>
        <fullName evidence="3">Cold shock domain-containing protein</fullName>
    </recommendedName>
</protein>
<keyword evidence="2" id="KW-1185">Reference proteome</keyword>
<dbReference type="InterPro" id="IPR012340">
    <property type="entry name" value="NA-bd_OB-fold"/>
</dbReference>
<organism evidence="1 2">
    <name type="scientific">Nocardia sputorum</name>
    <dbReference type="NCBI Taxonomy" id="2984338"/>
    <lineage>
        <taxon>Bacteria</taxon>
        <taxon>Bacillati</taxon>
        <taxon>Actinomycetota</taxon>
        <taxon>Actinomycetes</taxon>
        <taxon>Mycobacteriales</taxon>
        <taxon>Nocardiaceae</taxon>
        <taxon>Nocardia</taxon>
    </lineage>
</organism>
<dbReference type="Proteomes" id="UP001317870">
    <property type="component" value="Chromosome"/>
</dbReference>
<name>A0ABN6UEY9_9NOCA</name>
<dbReference type="EMBL" id="AP026978">
    <property type="protein sequence ID" value="BDU03683.1"/>
    <property type="molecule type" value="Genomic_DNA"/>
</dbReference>
<evidence type="ECO:0008006" key="3">
    <source>
        <dbReference type="Google" id="ProtNLM"/>
    </source>
</evidence>